<name>A0A4S8KK74_DENBC</name>
<dbReference type="AlphaFoldDB" id="A0A4S8KK74"/>
<evidence type="ECO:0000313" key="1">
    <source>
        <dbReference type="EMBL" id="THU75781.1"/>
    </source>
</evidence>
<organism evidence="1 2">
    <name type="scientific">Dendrothele bispora (strain CBS 962.96)</name>
    <dbReference type="NCBI Taxonomy" id="1314807"/>
    <lineage>
        <taxon>Eukaryota</taxon>
        <taxon>Fungi</taxon>
        <taxon>Dikarya</taxon>
        <taxon>Basidiomycota</taxon>
        <taxon>Agaricomycotina</taxon>
        <taxon>Agaricomycetes</taxon>
        <taxon>Agaricomycetidae</taxon>
        <taxon>Agaricales</taxon>
        <taxon>Agaricales incertae sedis</taxon>
        <taxon>Dendrothele</taxon>
    </lineage>
</organism>
<dbReference type="Proteomes" id="UP000297245">
    <property type="component" value="Unassembled WGS sequence"/>
</dbReference>
<proteinExistence type="predicted"/>
<keyword evidence="2" id="KW-1185">Reference proteome</keyword>
<dbReference type="OrthoDB" id="2355984at2759"/>
<reference evidence="1 2" key="1">
    <citation type="journal article" date="2019" name="Nat. Ecol. Evol.">
        <title>Megaphylogeny resolves global patterns of mushroom evolution.</title>
        <authorList>
            <person name="Varga T."/>
            <person name="Krizsan K."/>
            <person name="Foldi C."/>
            <person name="Dima B."/>
            <person name="Sanchez-Garcia M."/>
            <person name="Sanchez-Ramirez S."/>
            <person name="Szollosi G.J."/>
            <person name="Szarkandi J.G."/>
            <person name="Papp V."/>
            <person name="Albert L."/>
            <person name="Andreopoulos W."/>
            <person name="Angelini C."/>
            <person name="Antonin V."/>
            <person name="Barry K.W."/>
            <person name="Bougher N.L."/>
            <person name="Buchanan P."/>
            <person name="Buyck B."/>
            <person name="Bense V."/>
            <person name="Catcheside P."/>
            <person name="Chovatia M."/>
            <person name="Cooper J."/>
            <person name="Damon W."/>
            <person name="Desjardin D."/>
            <person name="Finy P."/>
            <person name="Geml J."/>
            <person name="Haridas S."/>
            <person name="Hughes K."/>
            <person name="Justo A."/>
            <person name="Karasinski D."/>
            <person name="Kautmanova I."/>
            <person name="Kiss B."/>
            <person name="Kocsube S."/>
            <person name="Kotiranta H."/>
            <person name="LaButti K.M."/>
            <person name="Lechner B.E."/>
            <person name="Liimatainen K."/>
            <person name="Lipzen A."/>
            <person name="Lukacs Z."/>
            <person name="Mihaltcheva S."/>
            <person name="Morgado L.N."/>
            <person name="Niskanen T."/>
            <person name="Noordeloos M.E."/>
            <person name="Ohm R.A."/>
            <person name="Ortiz-Santana B."/>
            <person name="Ovrebo C."/>
            <person name="Racz N."/>
            <person name="Riley R."/>
            <person name="Savchenko A."/>
            <person name="Shiryaev A."/>
            <person name="Soop K."/>
            <person name="Spirin V."/>
            <person name="Szebenyi C."/>
            <person name="Tomsovsky M."/>
            <person name="Tulloss R.E."/>
            <person name="Uehling J."/>
            <person name="Grigoriev I.V."/>
            <person name="Vagvolgyi C."/>
            <person name="Papp T."/>
            <person name="Martin F.M."/>
            <person name="Miettinen O."/>
            <person name="Hibbett D.S."/>
            <person name="Nagy L.G."/>
        </authorList>
    </citation>
    <scope>NUCLEOTIDE SEQUENCE [LARGE SCALE GENOMIC DNA]</scope>
    <source>
        <strain evidence="1 2">CBS 962.96</strain>
    </source>
</reference>
<gene>
    <name evidence="1" type="ORF">K435DRAFT_594046</name>
</gene>
<sequence>NYSADLDYSIEHLESSGTNPYLPRKQWKSILQDRYVELTEVLAALAPSKPVMDQVNWRRAWRATSEAILCAFPDRRKELDRYENHIQRLFESHVESTHPNIIRYDRAV</sequence>
<feature type="non-terminal residue" evidence="1">
    <location>
        <position position="108"/>
    </location>
</feature>
<accession>A0A4S8KK74</accession>
<evidence type="ECO:0000313" key="2">
    <source>
        <dbReference type="Proteomes" id="UP000297245"/>
    </source>
</evidence>
<protein>
    <submittedName>
        <fullName evidence="1">Uncharacterized protein</fullName>
    </submittedName>
</protein>
<feature type="non-terminal residue" evidence="1">
    <location>
        <position position="1"/>
    </location>
</feature>
<dbReference type="EMBL" id="ML181542">
    <property type="protein sequence ID" value="THU75781.1"/>
    <property type="molecule type" value="Genomic_DNA"/>
</dbReference>